<name>A0A6G0WQE6_9STRA</name>
<keyword evidence="2" id="KW-1185">Reference proteome</keyword>
<proteinExistence type="predicted"/>
<evidence type="ECO:0000313" key="1">
    <source>
        <dbReference type="EMBL" id="KAF0729598.1"/>
    </source>
</evidence>
<dbReference type="AlphaFoldDB" id="A0A6G0WQE6"/>
<reference evidence="1 2" key="1">
    <citation type="submission" date="2019-07" db="EMBL/GenBank/DDBJ databases">
        <title>Genomics analysis of Aphanomyces spp. identifies a new class of oomycete effector associated with host adaptation.</title>
        <authorList>
            <person name="Gaulin E."/>
        </authorList>
    </citation>
    <scope>NUCLEOTIDE SEQUENCE [LARGE SCALE GENOMIC DNA]</scope>
    <source>
        <strain evidence="1 2">ATCC 201684</strain>
    </source>
</reference>
<sequence>MHSFAILYWLTFDVYQLNAWMKKLGFREGLFYFVIADEDAFVSAFVSLALGVDTTIADTAEDFQVGNL</sequence>
<accession>A0A6G0WQE6</accession>
<protein>
    <submittedName>
        <fullName evidence="1">Uncharacterized protein</fullName>
    </submittedName>
</protein>
<evidence type="ECO:0000313" key="2">
    <source>
        <dbReference type="Proteomes" id="UP000481153"/>
    </source>
</evidence>
<dbReference type="EMBL" id="VJMJ01000163">
    <property type="protein sequence ID" value="KAF0729598.1"/>
    <property type="molecule type" value="Genomic_DNA"/>
</dbReference>
<gene>
    <name evidence="1" type="ORF">Ae201684_012865</name>
</gene>
<dbReference type="Proteomes" id="UP000481153">
    <property type="component" value="Unassembled WGS sequence"/>
</dbReference>
<comment type="caution">
    <text evidence="1">The sequence shown here is derived from an EMBL/GenBank/DDBJ whole genome shotgun (WGS) entry which is preliminary data.</text>
</comment>
<organism evidence="1 2">
    <name type="scientific">Aphanomyces euteiches</name>
    <dbReference type="NCBI Taxonomy" id="100861"/>
    <lineage>
        <taxon>Eukaryota</taxon>
        <taxon>Sar</taxon>
        <taxon>Stramenopiles</taxon>
        <taxon>Oomycota</taxon>
        <taxon>Saprolegniomycetes</taxon>
        <taxon>Saprolegniales</taxon>
        <taxon>Verrucalvaceae</taxon>
        <taxon>Aphanomyces</taxon>
    </lineage>
</organism>